<gene>
    <name evidence="1" type="ORF">PCON_07749</name>
</gene>
<accession>U4LEH8</accession>
<dbReference type="Proteomes" id="UP000018144">
    <property type="component" value="Unassembled WGS sequence"/>
</dbReference>
<name>U4LEH8_PYROM</name>
<keyword evidence="2" id="KW-1185">Reference proteome</keyword>
<dbReference type="EMBL" id="HF935393">
    <property type="protein sequence ID" value="CCX29952.1"/>
    <property type="molecule type" value="Genomic_DNA"/>
</dbReference>
<proteinExistence type="predicted"/>
<sequence>MLQYLNPKKLLHDLLTNQPLHILDPSARTAKFGLGLAYRSQKANTHNHLCCAFLPISARQISMDIFHAVLEKKLARGGRADGVHRSG</sequence>
<organism evidence="1 2">
    <name type="scientific">Pyronema omphalodes (strain CBS 100304)</name>
    <name type="common">Pyronema confluens</name>
    <dbReference type="NCBI Taxonomy" id="1076935"/>
    <lineage>
        <taxon>Eukaryota</taxon>
        <taxon>Fungi</taxon>
        <taxon>Dikarya</taxon>
        <taxon>Ascomycota</taxon>
        <taxon>Pezizomycotina</taxon>
        <taxon>Pezizomycetes</taxon>
        <taxon>Pezizales</taxon>
        <taxon>Pyronemataceae</taxon>
        <taxon>Pyronema</taxon>
    </lineage>
</organism>
<protein>
    <submittedName>
        <fullName evidence="1">Uncharacterized protein</fullName>
    </submittedName>
</protein>
<evidence type="ECO:0000313" key="1">
    <source>
        <dbReference type="EMBL" id="CCX29952.1"/>
    </source>
</evidence>
<evidence type="ECO:0000313" key="2">
    <source>
        <dbReference type="Proteomes" id="UP000018144"/>
    </source>
</evidence>
<reference evidence="1 2" key="1">
    <citation type="journal article" date="2013" name="PLoS Genet.">
        <title>The genome and development-dependent transcriptomes of Pyronema confluens: a window into fungal evolution.</title>
        <authorList>
            <person name="Traeger S."/>
            <person name="Altegoer F."/>
            <person name="Freitag M."/>
            <person name="Gabaldon T."/>
            <person name="Kempken F."/>
            <person name="Kumar A."/>
            <person name="Marcet-Houben M."/>
            <person name="Poggeler S."/>
            <person name="Stajich J.E."/>
            <person name="Nowrousian M."/>
        </authorList>
    </citation>
    <scope>NUCLEOTIDE SEQUENCE [LARGE SCALE GENOMIC DNA]</scope>
    <source>
        <strain evidence="2">CBS 100304</strain>
        <tissue evidence="1">Vegetative mycelium</tissue>
    </source>
</reference>
<dbReference type="AlphaFoldDB" id="U4LEH8"/>